<feature type="non-terminal residue" evidence="3">
    <location>
        <position position="1655"/>
    </location>
</feature>
<sequence>MDAFAEPQLEKALAYFENFRILLAGRHFELPPSVFRFHSDTVLVQLQNSRNAALPRRSIEAQLETQEAQEPDRPMLPKLPKPFVNTPEVERAAPPPDRPQDEATPAQDGAEVESLRLKIRDVLGQAAEDGTLAASLSQVEPPPRAPFAPLKAAEPLVIRRKAAPTPEAVKAEAVAPDCHGTGMAVKAEAVAPDCHGTGMVPESVGSTSRRAMAPSPGMSRAGWWVTMLAAQISACGVGVCHCEEEGELDRLPASLGRQERRAFAAMLNAQQPAAWVTWDPLLGLKAPARTVVWKGRRGAWFRRRMRRWSGWPYRGKRVGEASNPGPEPGTPVGGERPPRERSPPRAGSAPGPAAAAQPAARVASAKAVGRVYCPVSTCPCSDAARARGWANVAAMRSHIDAHLAGAAGGEVPQAWLQANGRTRCLVCGLSVSEKFGIHPTCRPAARAAAVAEGDPMDTDDLDLPSFEAIQAARTATLRHVPAKARHLWNQLLARALAAVAHRNDEEAWRELLMLPQSVLCAPARRGKKHARAVAAFVLDRMQRWQEGERRSLWDTRPQHRQRCSAAPTPEERRGLAEAWGREGFDRKACAALLSKGLCPDNAETARALELLHPQRAPPAARPPQELPLAPEVAAEVVARCLRAFPAETAPGPTGLRVQHLRDACIAGGHEAFLSQLTAVVNVLAQGRAPPSVAPVLAGAGLVALPKASGGVRPIAVGELLRRLTGKCLMSLVRDEARAYFWPAQVGVAVKGGAEKAVHVLRAWTSRHAGSSRKVLVKLDFANAFNCVHRDTVLDETTNRFPALARWVTWCYRQHTRLQFGARALESCSGVQQGDPLGPLLFAAALQPLASQLHQGRTLDIAMHFLDDGVLAGDIAAVSAALTLVQQQASAIGLQLNLRKCEVVALGPIDEGTMRASFPAALLLHADGSGRVLRNFEFLGAAIGDDDFIQTHTLARAEKAGELLEALAELEDPQVGLRLLRACAGFCRMVHSMRCNPPAAQAAALAHFDGLVRRCLGGLTGIHVTAEQWLQASRGLAHAGLGLRSCSAHAPAAYLASVGASLEHCSDLDPNFSKEAVQTSNHVVGAFHLFQNAVGSRVATLAAALQSKQRDLSQLLDSTCFAAQLEHSSHVARAALHSEAGLGARAFLNAMPSGRTRMEPAAFIAELRIRLGVPEATDDCWCPRCDGVLDCWGYHAGMCVAGGERTLRHNAVRDLVCSWAERAGLRPEKERPNLLLPTCPEDTQTGRRRPADVFLPALAGSPAALDFAVTAPQRQETLALAGRETGAAAAAYARHKEAHLGTAQACEGQGVVFVPMVVESTGTWDKGAGIVLQHIARAVAARTGEEPQRAHSALMQELCVLIRAHRARAALRRRAEAAETWAMLEAKDFRTFLEARSCAREALPLQTAVPALDANSSPPTDGEAALAKMSVEASGDIAEDEGCTGPLDALSVAESHEEDTKLAKEKPIKKLVPDADKGALPVPKEDLLKAVPMRAMEPGEKVGNSEPPELPAKPSPAEVPPDSIWTAKETAPAKEKDLVPEQLERLRQKAQEALLNGAQTGELWGLLQRFAARSAGQKASAALCEAAQSGELVDALRKCGSAQAMASTEFNLRQHAVESLVVAAESGKLLEALHERKNSEEERDRARALVQNAREQ</sequence>
<feature type="region of interest" description="Disordered" evidence="1">
    <location>
        <begin position="314"/>
        <end position="357"/>
    </location>
</feature>
<feature type="region of interest" description="Disordered" evidence="1">
    <location>
        <begin position="63"/>
        <end position="112"/>
    </location>
</feature>
<dbReference type="OrthoDB" id="7485566at2759"/>
<protein>
    <recommendedName>
        <fullName evidence="2">Reverse transcriptase domain-containing protein</fullName>
    </recommendedName>
</protein>
<feature type="region of interest" description="Disordered" evidence="1">
    <location>
        <begin position="1497"/>
        <end position="1519"/>
    </location>
</feature>
<reference evidence="3" key="1">
    <citation type="submission" date="2021-02" db="EMBL/GenBank/DDBJ databases">
        <authorList>
            <person name="Dougan E. K."/>
            <person name="Rhodes N."/>
            <person name="Thang M."/>
            <person name="Chan C."/>
        </authorList>
    </citation>
    <scope>NUCLEOTIDE SEQUENCE</scope>
</reference>
<feature type="domain" description="Reverse transcriptase" evidence="2">
    <location>
        <begin position="685"/>
        <end position="942"/>
    </location>
</feature>
<feature type="compositionally biased region" description="Pro residues" evidence="1">
    <location>
        <begin position="1507"/>
        <end position="1518"/>
    </location>
</feature>
<evidence type="ECO:0000313" key="4">
    <source>
        <dbReference type="Proteomes" id="UP000604046"/>
    </source>
</evidence>
<feature type="region of interest" description="Disordered" evidence="1">
    <location>
        <begin position="1633"/>
        <end position="1655"/>
    </location>
</feature>
<evidence type="ECO:0000259" key="2">
    <source>
        <dbReference type="PROSITE" id="PS50878"/>
    </source>
</evidence>
<dbReference type="Pfam" id="PF00078">
    <property type="entry name" value="RVT_1"/>
    <property type="match status" value="1"/>
</dbReference>
<feature type="compositionally biased region" description="Basic and acidic residues" evidence="1">
    <location>
        <begin position="1633"/>
        <end position="1646"/>
    </location>
</feature>
<proteinExistence type="predicted"/>
<gene>
    <name evidence="3" type="ORF">SNAT2548_LOCUS9051</name>
</gene>
<accession>A0A812KEU3</accession>
<dbReference type="InterPro" id="IPR000477">
    <property type="entry name" value="RT_dom"/>
</dbReference>
<feature type="compositionally biased region" description="Low complexity" evidence="1">
    <location>
        <begin position="344"/>
        <end position="357"/>
    </location>
</feature>
<evidence type="ECO:0000313" key="3">
    <source>
        <dbReference type="EMBL" id="CAE7228091.1"/>
    </source>
</evidence>
<comment type="caution">
    <text evidence="3">The sequence shown here is derived from an EMBL/GenBank/DDBJ whole genome shotgun (WGS) entry which is preliminary data.</text>
</comment>
<dbReference type="PROSITE" id="PS50878">
    <property type="entry name" value="RT_POL"/>
    <property type="match status" value="1"/>
</dbReference>
<name>A0A812KEU3_9DINO</name>
<dbReference type="EMBL" id="CAJNDS010000685">
    <property type="protein sequence ID" value="CAE7228091.1"/>
    <property type="molecule type" value="Genomic_DNA"/>
</dbReference>
<organism evidence="3 4">
    <name type="scientific">Symbiodinium natans</name>
    <dbReference type="NCBI Taxonomy" id="878477"/>
    <lineage>
        <taxon>Eukaryota</taxon>
        <taxon>Sar</taxon>
        <taxon>Alveolata</taxon>
        <taxon>Dinophyceae</taxon>
        <taxon>Suessiales</taxon>
        <taxon>Symbiodiniaceae</taxon>
        <taxon>Symbiodinium</taxon>
    </lineage>
</organism>
<dbReference type="Proteomes" id="UP000604046">
    <property type="component" value="Unassembled WGS sequence"/>
</dbReference>
<evidence type="ECO:0000256" key="1">
    <source>
        <dbReference type="SAM" id="MobiDB-lite"/>
    </source>
</evidence>
<dbReference type="PANTHER" id="PTHR48462:SF1">
    <property type="entry name" value="PROTEIN, PUTATIVE-RELATED"/>
    <property type="match status" value="1"/>
</dbReference>
<keyword evidence="4" id="KW-1185">Reference proteome</keyword>
<dbReference type="PANTHER" id="PTHR48462">
    <property type="entry name" value="PROTEIN, PUTATIVE-RELATED"/>
    <property type="match status" value="1"/>
</dbReference>